<dbReference type="SUPFAM" id="SSF48317">
    <property type="entry name" value="Acid phosphatase/Vanadium-dependent haloperoxidase"/>
    <property type="match status" value="1"/>
</dbReference>
<reference evidence="3 4" key="1">
    <citation type="submission" date="2019-12" db="EMBL/GenBank/DDBJ databases">
        <title>Whole genome sequences of Lactococcus raffinolactis strains isolated from sewage.</title>
        <authorList>
            <person name="Ybazeta G."/>
            <person name="Ross M."/>
            <person name="Brabant-Kirwan D."/>
            <person name="Saleh M."/>
            <person name="Dillon J.A."/>
            <person name="Splinter K."/>
            <person name="Nokhbeh R."/>
        </authorList>
    </citation>
    <scope>NUCLEOTIDE SEQUENCE [LARGE SCALE GENOMIC DNA]</scope>
    <source>
        <strain evidence="3 4">Lr_19_5</strain>
    </source>
</reference>
<dbReference type="InterPro" id="IPR000326">
    <property type="entry name" value="PAP2/HPO"/>
</dbReference>
<dbReference type="Gene3D" id="1.20.144.10">
    <property type="entry name" value="Phosphatidic acid phosphatase type 2/haloperoxidase"/>
    <property type="match status" value="1"/>
</dbReference>
<dbReference type="Pfam" id="PF01569">
    <property type="entry name" value="PAP2"/>
    <property type="match status" value="1"/>
</dbReference>
<organism evidence="3 4">
    <name type="scientific">Pseudolactococcus raffinolactis</name>
    <dbReference type="NCBI Taxonomy" id="1366"/>
    <lineage>
        <taxon>Bacteria</taxon>
        <taxon>Bacillati</taxon>
        <taxon>Bacillota</taxon>
        <taxon>Bacilli</taxon>
        <taxon>Lactobacillales</taxon>
        <taxon>Streptococcaceae</taxon>
        <taxon>Pseudolactococcus</taxon>
    </lineage>
</organism>
<feature type="transmembrane region" description="Helical" evidence="1">
    <location>
        <begin position="185"/>
        <end position="203"/>
    </location>
</feature>
<feature type="transmembrane region" description="Helical" evidence="1">
    <location>
        <begin position="125"/>
        <end position="145"/>
    </location>
</feature>
<dbReference type="AlphaFoldDB" id="A0A6H0UBD4"/>
<evidence type="ECO:0000313" key="4">
    <source>
        <dbReference type="Proteomes" id="UP000501945"/>
    </source>
</evidence>
<name>A0A6H0UBD4_9LACT</name>
<keyword evidence="1" id="KW-0812">Transmembrane</keyword>
<evidence type="ECO:0000313" key="3">
    <source>
        <dbReference type="EMBL" id="QIW52706.1"/>
    </source>
</evidence>
<sequence>MMKLKKTYQLYASFGLVLFVMLGYLVKFFPASLKGVDRQVQLIVRHHMSDALTSFYKVVTNFGGTVYIPILVIAVLVFLLLKKWYAEAIFITIDVALMPILVFIFKHVYGRTRPTLPHLVVENGLSFPSGHASASLMFYTCLMVLICQRLNNQQMKWLVRVLFSMFIVVIGISRIYLGVHYPTDILGGWLMSGSILLITYPIYDEVRFKWRFKGVQK</sequence>
<accession>A0A6H0UBD4</accession>
<feature type="domain" description="Phosphatidic acid phosphatase type 2/haloperoxidase" evidence="2">
    <location>
        <begin position="88"/>
        <end position="200"/>
    </location>
</feature>
<evidence type="ECO:0000259" key="2">
    <source>
        <dbReference type="SMART" id="SM00014"/>
    </source>
</evidence>
<gene>
    <name evidence="3" type="ORF">GU336_00190</name>
</gene>
<proteinExistence type="predicted"/>
<evidence type="ECO:0000256" key="1">
    <source>
        <dbReference type="SAM" id="Phobius"/>
    </source>
</evidence>
<keyword evidence="1" id="KW-0472">Membrane</keyword>
<dbReference type="InterPro" id="IPR036938">
    <property type="entry name" value="PAP2/HPO_sf"/>
</dbReference>
<feature type="transmembrane region" description="Helical" evidence="1">
    <location>
        <begin position="157"/>
        <end position="179"/>
    </location>
</feature>
<dbReference type="CDD" id="cd03392">
    <property type="entry name" value="PAP2_like_2"/>
    <property type="match status" value="1"/>
</dbReference>
<dbReference type="EMBL" id="CP047616">
    <property type="protein sequence ID" value="QIW52706.1"/>
    <property type="molecule type" value="Genomic_DNA"/>
</dbReference>
<feature type="transmembrane region" description="Helical" evidence="1">
    <location>
        <begin position="88"/>
        <end position="105"/>
    </location>
</feature>
<keyword evidence="1" id="KW-1133">Transmembrane helix</keyword>
<feature type="transmembrane region" description="Helical" evidence="1">
    <location>
        <begin position="7"/>
        <end position="26"/>
    </location>
</feature>
<feature type="transmembrane region" description="Helical" evidence="1">
    <location>
        <begin position="58"/>
        <end position="81"/>
    </location>
</feature>
<dbReference type="Proteomes" id="UP000501945">
    <property type="component" value="Chromosome"/>
</dbReference>
<dbReference type="SMART" id="SM00014">
    <property type="entry name" value="acidPPc"/>
    <property type="match status" value="1"/>
</dbReference>
<dbReference type="RefSeq" id="WP_167838196.1">
    <property type="nucleotide sequence ID" value="NZ_CP047616.1"/>
</dbReference>
<protein>
    <submittedName>
        <fullName evidence="3">Phosphatase PAP2 family protein</fullName>
    </submittedName>
</protein>
<dbReference type="PANTHER" id="PTHR14969">
    <property type="entry name" value="SPHINGOSINE-1-PHOSPHATE PHOSPHOHYDROLASE"/>
    <property type="match status" value="1"/>
</dbReference>
<dbReference type="PANTHER" id="PTHR14969:SF13">
    <property type="entry name" value="AT30094P"/>
    <property type="match status" value="1"/>
</dbReference>